<feature type="transmembrane region" description="Helical" evidence="1">
    <location>
        <begin position="7"/>
        <end position="34"/>
    </location>
</feature>
<evidence type="ECO:0000313" key="2">
    <source>
        <dbReference type="EMBL" id="MFC4709808.1"/>
    </source>
</evidence>
<keyword evidence="1" id="KW-0472">Membrane</keyword>
<organism evidence="2 3">
    <name type="scientific">Enterococcus eurekensis</name>
    <dbReference type="NCBI Taxonomy" id="1159753"/>
    <lineage>
        <taxon>Bacteria</taxon>
        <taxon>Bacillati</taxon>
        <taxon>Bacillota</taxon>
        <taxon>Bacilli</taxon>
        <taxon>Lactobacillales</taxon>
        <taxon>Enterococcaceae</taxon>
        <taxon>Enterococcus</taxon>
    </lineage>
</organism>
<keyword evidence="1" id="KW-1133">Transmembrane helix</keyword>
<dbReference type="RefSeq" id="WP_379964110.1">
    <property type="nucleotide sequence ID" value="NZ_JBHSGT010000022.1"/>
</dbReference>
<gene>
    <name evidence="2" type="ORF">ACFO3L_04055</name>
</gene>
<accession>A0ABV9M3Q0</accession>
<protein>
    <submittedName>
        <fullName evidence="2">Uncharacterized protein</fullName>
    </submittedName>
</protein>
<evidence type="ECO:0000313" key="3">
    <source>
        <dbReference type="Proteomes" id="UP001596026"/>
    </source>
</evidence>
<sequence>MIRYLNIAVLILGLMAYGVPSVIIGFLFSVVYTWSLGKFLLIGMMKHSDVKETVKN</sequence>
<reference evidence="3" key="1">
    <citation type="journal article" date="2019" name="Int. J. Syst. Evol. Microbiol.">
        <title>The Global Catalogue of Microorganisms (GCM) 10K type strain sequencing project: providing services to taxonomists for standard genome sequencing and annotation.</title>
        <authorList>
            <consortium name="The Broad Institute Genomics Platform"/>
            <consortium name="The Broad Institute Genome Sequencing Center for Infectious Disease"/>
            <person name="Wu L."/>
            <person name="Ma J."/>
        </authorList>
    </citation>
    <scope>NUCLEOTIDE SEQUENCE [LARGE SCALE GENOMIC DNA]</scope>
    <source>
        <strain evidence="3">CGMCC 1.19061</strain>
    </source>
</reference>
<evidence type="ECO:0000256" key="1">
    <source>
        <dbReference type="SAM" id="Phobius"/>
    </source>
</evidence>
<dbReference type="Proteomes" id="UP001596026">
    <property type="component" value="Unassembled WGS sequence"/>
</dbReference>
<keyword evidence="3" id="KW-1185">Reference proteome</keyword>
<proteinExistence type="predicted"/>
<name>A0ABV9M3Q0_9ENTE</name>
<comment type="caution">
    <text evidence="2">The sequence shown here is derived from an EMBL/GenBank/DDBJ whole genome shotgun (WGS) entry which is preliminary data.</text>
</comment>
<dbReference type="EMBL" id="JBHSGT010000022">
    <property type="protein sequence ID" value="MFC4709808.1"/>
    <property type="molecule type" value="Genomic_DNA"/>
</dbReference>
<keyword evidence="1" id="KW-0812">Transmembrane</keyword>